<dbReference type="Proteomes" id="UP000032232">
    <property type="component" value="Unassembled WGS sequence"/>
</dbReference>
<organism evidence="6 7">
    <name type="scientific">Jannaschia aquimarina</name>
    <dbReference type="NCBI Taxonomy" id="935700"/>
    <lineage>
        <taxon>Bacteria</taxon>
        <taxon>Pseudomonadati</taxon>
        <taxon>Pseudomonadota</taxon>
        <taxon>Alphaproteobacteria</taxon>
        <taxon>Rhodobacterales</taxon>
        <taxon>Roseobacteraceae</taxon>
        <taxon>Jannaschia</taxon>
    </lineage>
</organism>
<protein>
    <recommendedName>
        <fullName evidence="5">Outer membrane protein beta-barrel domain-containing protein</fullName>
    </recommendedName>
</protein>
<name>A0A0D1EKJ1_9RHOB</name>
<dbReference type="RefSeq" id="WP_052500905.1">
    <property type="nucleotide sequence ID" value="NZ_FZPF01000006.1"/>
</dbReference>
<evidence type="ECO:0000313" key="7">
    <source>
        <dbReference type="Proteomes" id="UP000032232"/>
    </source>
</evidence>
<evidence type="ECO:0000259" key="5">
    <source>
        <dbReference type="Pfam" id="PF13505"/>
    </source>
</evidence>
<feature type="domain" description="Outer membrane protein beta-barrel" evidence="5">
    <location>
        <begin position="9"/>
        <end position="230"/>
    </location>
</feature>
<feature type="signal peptide" evidence="4">
    <location>
        <begin position="1"/>
        <end position="22"/>
    </location>
</feature>
<evidence type="ECO:0000313" key="6">
    <source>
        <dbReference type="EMBL" id="KIT16275.1"/>
    </source>
</evidence>
<dbReference type="GO" id="GO:0016020">
    <property type="term" value="C:membrane"/>
    <property type="evidence" value="ECO:0007669"/>
    <property type="project" value="UniProtKB-SubCell"/>
</dbReference>
<proteinExistence type="predicted"/>
<dbReference type="EMBL" id="JYFE01000037">
    <property type="protein sequence ID" value="KIT16275.1"/>
    <property type="molecule type" value="Genomic_DNA"/>
</dbReference>
<evidence type="ECO:0000256" key="4">
    <source>
        <dbReference type="SAM" id="SignalP"/>
    </source>
</evidence>
<gene>
    <name evidence="6" type="ORF">jaqu_20290</name>
</gene>
<reference evidence="6 7" key="1">
    <citation type="submission" date="2015-02" db="EMBL/GenBank/DDBJ databases">
        <title>Genome Sequence of Jannaschia aquimarina DSM28248, a member of the Roseobacter clade.</title>
        <authorList>
            <person name="Voget S."/>
            <person name="Daniel R."/>
        </authorList>
    </citation>
    <scope>NUCLEOTIDE SEQUENCE [LARGE SCALE GENOMIC DNA]</scope>
    <source>
        <strain evidence="6 7">GSW-M26</strain>
    </source>
</reference>
<keyword evidence="7" id="KW-1185">Reference proteome</keyword>
<evidence type="ECO:0000256" key="3">
    <source>
        <dbReference type="ARBA" id="ARBA00023136"/>
    </source>
</evidence>
<dbReference type="PANTHER" id="PTHR34001:SF3">
    <property type="entry name" value="BLL7405 PROTEIN"/>
    <property type="match status" value="1"/>
</dbReference>
<keyword evidence="2 4" id="KW-0732">Signal</keyword>
<dbReference type="STRING" id="935700.jaqu_20290"/>
<dbReference type="PATRIC" id="fig|935700.4.peg.2096"/>
<keyword evidence="3" id="KW-0472">Membrane</keyword>
<dbReference type="AlphaFoldDB" id="A0A0D1EKJ1"/>
<dbReference type="InterPro" id="IPR036709">
    <property type="entry name" value="Autotransporte_beta_dom_sf"/>
</dbReference>
<evidence type="ECO:0000256" key="2">
    <source>
        <dbReference type="ARBA" id="ARBA00022729"/>
    </source>
</evidence>
<comment type="subcellular location">
    <subcellularLocation>
        <location evidence="1">Membrane</location>
    </subcellularLocation>
</comment>
<feature type="chain" id="PRO_5002230397" description="Outer membrane protein beta-barrel domain-containing protein" evidence="4">
    <location>
        <begin position="23"/>
        <end position="230"/>
    </location>
</feature>
<dbReference type="InterPro" id="IPR027385">
    <property type="entry name" value="Beta-barrel_OMP"/>
</dbReference>
<accession>A0A0D1EKJ1</accession>
<dbReference type="Pfam" id="PF13505">
    <property type="entry name" value="OMP_b-brl"/>
    <property type="match status" value="1"/>
</dbReference>
<evidence type="ECO:0000256" key="1">
    <source>
        <dbReference type="ARBA" id="ARBA00004370"/>
    </source>
</evidence>
<sequence>MKFRILPALAALTAVAAAPALAGNPAPAPVEPAPVFVGEPAPAYNWTGGYVGGAIGFAGLNTGVDSDEDFDLGDEFDDVRDDLAGFVDGFDDDGIYGGIRAGYDYAFANGFVLGGQLAYDVVNFDLNFEDDDAGADSDVTFENGIDGILRAGLRAGYGFGPNLIYGTGGYARLTGDDDSDGYFAGLGGERFVTQNITAGAEVLYHQFDGFDVDSLEADITTVGLTVNYRF</sequence>
<dbReference type="PANTHER" id="PTHR34001">
    <property type="entry name" value="BLL7405 PROTEIN"/>
    <property type="match status" value="1"/>
</dbReference>
<dbReference type="InterPro" id="IPR051692">
    <property type="entry name" value="OMP-like"/>
</dbReference>
<comment type="caution">
    <text evidence="6">The sequence shown here is derived from an EMBL/GenBank/DDBJ whole genome shotgun (WGS) entry which is preliminary data.</text>
</comment>
<dbReference type="SUPFAM" id="SSF103515">
    <property type="entry name" value="Autotransporter"/>
    <property type="match status" value="1"/>
</dbReference>